<feature type="non-terminal residue" evidence="1">
    <location>
        <position position="143"/>
    </location>
</feature>
<dbReference type="AlphaFoldDB" id="A0A9N9IGM0"/>
<evidence type="ECO:0000313" key="2">
    <source>
        <dbReference type="Proteomes" id="UP000789570"/>
    </source>
</evidence>
<evidence type="ECO:0000313" key="1">
    <source>
        <dbReference type="EMBL" id="CAG8733342.1"/>
    </source>
</evidence>
<protein>
    <submittedName>
        <fullName evidence="1">977_t:CDS:1</fullName>
    </submittedName>
</protein>
<keyword evidence="2" id="KW-1185">Reference proteome</keyword>
<accession>A0A9N9IGM0</accession>
<comment type="caution">
    <text evidence="1">The sequence shown here is derived from an EMBL/GenBank/DDBJ whole genome shotgun (WGS) entry which is preliminary data.</text>
</comment>
<reference evidence="1" key="1">
    <citation type="submission" date="2021-06" db="EMBL/GenBank/DDBJ databases">
        <authorList>
            <person name="Kallberg Y."/>
            <person name="Tangrot J."/>
            <person name="Rosling A."/>
        </authorList>
    </citation>
    <scope>NUCLEOTIDE SEQUENCE</scope>
    <source>
        <strain evidence="1">UK204</strain>
    </source>
</reference>
<proteinExistence type="predicted"/>
<dbReference type="EMBL" id="CAJVPQ010012832">
    <property type="protein sequence ID" value="CAG8733342.1"/>
    <property type="molecule type" value="Genomic_DNA"/>
</dbReference>
<name>A0A9N9IGM0_9GLOM</name>
<sequence length="143" mass="16061">SVSNALHDTIVKNSCDQNSFMHPDESPLSRASSRIFNELRECVPDIALKKTSEQEHCSQFLHLYINLIFFKRYNNYEVQLDRSVKGTKQRPDLSCTVDGISLLNSEIKPLGCSPLKQKKDIIKAHLRTGQTINQLLSSKGGSG</sequence>
<dbReference type="OrthoDB" id="2418310at2759"/>
<organism evidence="1 2">
    <name type="scientific">Funneliformis caledonium</name>
    <dbReference type="NCBI Taxonomy" id="1117310"/>
    <lineage>
        <taxon>Eukaryota</taxon>
        <taxon>Fungi</taxon>
        <taxon>Fungi incertae sedis</taxon>
        <taxon>Mucoromycota</taxon>
        <taxon>Glomeromycotina</taxon>
        <taxon>Glomeromycetes</taxon>
        <taxon>Glomerales</taxon>
        <taxon>Glomeraceae</taxon>
        <taxon>Funneliformis</taxon>
    </lineage>
</organism>
<dbReference type="Proteomes" id="UP000789570">
    <property type="component" value="Unassembled WGS sequence"/>
</dbReference>
<gene>
    <name evidence="1" type="ORF">FCALED_LOCUS15130</name>
</gene>
<feature type="non-terminal residue" evidence="1">
    <location>
        <position position="1"/>
    </location>
</feature>